<dbReference type="PANTHER" id="PTHR34724:SF2">
    <property type="entry name" value="OS12G0596101 PROTEIN"/>
    <property type="match status" value="1"/>
</dbReference>
<protein>
    <submittedName>
        <fullName evidence="1">Uncharacterized protein</fullName>
    </submittedName>
</protein>
<dbReference type="PANTHER" id="PTHR34724">
    <property type="entry name" value="OS12G0596101 PROTEIN"/>
    <property type="match status" value="1"/>
</dbReference>
<accession>A0AAV5R1S1</accession>
<dbReference type="Proteomes" id="UP001378960">
    <property type="component" value="Unassembled WGS sequence"/>
</dbReference>
<sequence>MCRPAVCPSCNKSTWIGCGLHIPVAMSGVPTDEYCTCGHPDDSTTSRDYPPKVGTGIPK</sequence>
<organism evidence="1 2">
    <name type="scientific">Pichia kluyveri</name>
    <name type="common">Yeast</name>
    <dbReference type="NCBI Taxonomy" id="36015"/>
    <lineage>
        <taxon>Eukaryota</taxon>
        <taxon>Fungi</taxon>
        <taxon>Dikarya</taxon>
        <taxon>Ascomycota</taxon>
        <taxon>Saccharomycotina</taxon>
        <taxon>Pichiomycetes</taxon>
        <taxon>Pichiales</taxon>
        <taxon>Pichiaceae</taxon>
        <taxon>Pichia</taxon>
    </lineage>
</organism>
<evidence type="ECO:0000313" key="2">
    <source>
        <dbReference type="Proteomes" id="UP001378960"/>
    </source>
</evidence>
<reference evidence="1 2" key="1">
    <citation type="journal article" date="2023" name="Elife">
        <title>Identification of key yeast species and microbe-microbe interactions impacting larval growth of Drosophila in the wild.</title>
        <authorList>
            <person name="Mure A."/>
            <person name="Sugiura Y."/>
            <person name="Maeda R."/>
            <person name="Honda K."/>
            <person name="Sakurai N."/>
            <person name="Takahashi Y."/>
            <person name="Watada M."/>
            <person name="Katoh T."/>
            <person name="Gotoh A."/>
            <person name="Gotoh Y."/>
            <person name="Taniguchi I."/>
            <person name="Nakamura K."/>
            <person name="Hayashi T."/>
            <person name="Katayama T."/>
            <person name="Uemura T."/>
            <person name="Hattori Y."/>
        </authorList>
    </citation>
    <scope>NUCLEOTIDE SEQUENCE [LARGE SCALE GENOMIC DNA]</scope>
    <source>
        <strain evidence="1 2">PK-24</strain>
    </source>
</reference>
<proteinExistence type="predicted"/>
<gene>
    <name evidence="1" type="ORF">DAPK24_011740</name>
</gene>
<dbReference type="AlphaFoldDB" id="A0AAV5R1S1"/>
<name>A0AAV5R1S1_PICKL</name>
<keyword evidence="2" id="KW-1185">Reference proteome</keyword>
<evidence type="ECO:0000313" key="1">
    <source>
        <dbReference type="EMBL" id="GMM44599.1"/>
    </source>
</evidence>
<dbReference type="EMBL" id="BTGB01000001">
    <property type="protein sequence ID" value="GMM44599.1"/>
    <property type="molecule type" value="Genomic_DNA"/>
</dbReference>
<comment type="caution">
    <text evidence="1">The sequence shown here is derived from an EMBL/GenBank/DDBJ whole genome shotgun (WGS) entry which is preliminary data.</text>
</comment>